<comment type="similarity">
    <text evidence="1 4">Belongs to the glycosyl hydrolase 30 family.</text>
</comment>
<dbReference type="GO" id="GO:0004348">
    <property type="term" value="F:glucosylceramidase activity"/>
    <property type="evidence" value="ECO:0007669"/>
    <property type="project" value="InterPro"/>
</dbReference>
<dbReference type="Pfam" id="PF17189">
    <property type="entry name" value="Glyco_hydro_30C"/>
    <property type="match status" value="1"/>
</dbReference>
<dbReference type="AlphaFoldDB" id="A0A1V4IUA9"/>
<protein>
    <submittedName>
        <fullName evidence="7">O-glycosyl hydrolase family 30</fullName>
    </submittedName>
</protein>
<name>A0A1V4IUA9_9CLOT</name>
<evidence type="ECO:0000256" key="2">
    <source>
        <dbReference type="ARBA" id="ARBA00022729"/>
    </source>
</evidence>
<dbReference type="GO" id="GO:0006680">
    <property type="term" value="P:glucosylceramide catabolic process"/>
    <property type="evidence" value="ECO:0007669"/>
    <property type="project" value="TreeGrafter"/>
</dbReference>
<dbReference type="PRINTS" id="PR00843">
    <property type="entry name" value="GLHYDRLASE30"/>
</dbReference>
<evidence type="ECO:0000256" key="3">
    <source>
        <dbReference type="ARBA" id="ARBA00022801"/>
    </source>
</evidence>
<keyword evidence="3 4" id="KW-0378">Hydrolase</keyword>
<dbReference type="InterPro" id="IPR033452">
    <property type="entry name" value="GH30_C"/>
</dbReference>
<dbReference type="PANTHER" id="PTHR11069:SF23">
    <property type="entry name" value="LYSOSOMAL ACID GLUCOSYLCERAMIDASE"/>
    <property type="match status" value="1"/>
</dbReference>
<keyword evidence="2" id="KW-0732">Signal</keyword>
<reference evidence="7 8" key="1">
    <citation type="submission" date="2017-03" db="EMBL/GenBank/DDBJ databases">
        <title>Genome sequence of Clostridium oryzae DSM 28571.</title>
        <authorList>
            <person name="Poehlein A."/>
            <person name="Daniel R."/>
        </authorList>
    </citation>
    <scope>NUCLEOTIDE SEQUENCE [LARGE SCALE GENOMIC DNA]</scope>
    <source>
        <strain evidence="7 8">DSM 28571</strain>
    </source>
</reference>
<sequence>MTNIKHIYSRDKEYWIEGNLKQNVYEDTLEVTESVKQTVKGFGGCFNEMSWDILKQIDAKKRKDILDDLFTEEGCNFNIGRLPIGASDYALEWHSYDETPEDYALKDFSLKRDEEYLFPYVKEALKRKPNMAFFASPWSPPTWMKTKRAYNFGTLRFEDKVLTAYANYFAKYVEESKRLGINIDKVHIQNEPHADQKFPSCMWTGKEMREFIKNYLGPIFKQKGIDTEIWLGTINGPFIDFRIPGSAPFSQFYDQCVNTVLSDKDARKYISGLGIQWGGKHIIEQVELSYPEMRIMQTENECGDGQNNWEHAEYVYGLFWHYFIHNVESYSYWNMVLPKGGVSTWGWEQNSMITIDPETKEVTYEPEFYVMKHFSHFVKPGAKRIATKGHWTSNSLVFQNPDGEIIVTVGNAMDNDREFTFRYNDITFSTIIKAHSVNTFSINK</sequence>
<evidence type="ECO:0000259" key="6">
    <source>
        <dbReference type="Pfam" id="PF17189"/>
    </source>
</evidence>
<dbReference type="Proteomes" id="UP000190080">
    <property type="component" value="Unassembled WGS sequence"/>
</dbReference>
<dbReference type="InterPro" id="IPR013780">
    <property type="entry name" value="Glyco_hydro_b"/>
</dbReference>
<dbReference type="Gene3D" id="3.20.20.80">
    <property type="entry name" value="Glycosidases"/>
    <property type="match status" value="1"/>
</dbReference>
<dbReference type="RefSeq" id="WP_079422572.1">
    <property type="nucleotide sequence ID" value="NZ_MZGV01000009.1"/>
</dbReference>
<dbReference type="PANTHER" id="PTHR11069">
    <property type="entry name" value="GLUCOSYLCERAMIDASE"/>
    <property type="match status" value="1"/>
</dbReference>
<dbReference type="STRING" id="1450648.CLORY_11460"/>
<dbReference type="Gene3D" id="2.60.40.1180">
    <property type="entry name" value="Golgi alpha-mannosidase II"/>
    <property type="match status" value="1"/>
</dbReference>
<gene>
    <name evidence="7" type="ORF">CLORY_11460</name>
</gene>
<evidence type="ECO:0000313" key="8">
    <source>
        <dbReference type="Proteomes" id="UP000190080"/>
    </source>
</evidence>
<proteinExistence type="inferred from homology"/>
<organism evidence="7 8">
    <name type="scientific">Clostridium oryzae</name>
    <dbReference type="NCBI Taxonomy" id="1450648"/>
    <lineage>
        <taxon>Bacteria</taxon>
        <taxon>Bacillati</taxon>
        <taxon>Bacillota</taxon>
        <taxon>Clostridia</taxon>
        <taxon>Eubacteriales</taxon>
        <taxon>Clostridiaceae</taxon>
        <taxon>Clostridium</taxon>
    </lineage>
</organism>
<evidence type="ECO:0000256" key="4">
    <source>
        <dbReference type="RuleBase" id="RU361188"/>
    </source>
</evidence>
<evidence type="ECO:0000313" key="7">
    <source>
        <dbReference type="EMBL" id="OPJ63364.1"/>
    </source>
</evidence>
<evidence type="ECO:0000259" key="5">
    <source>
        <dbReference type="Pfam" id="PF02055"/>
    </source>
</evidence>
<dbReference type="SUPFAM" id="SSF51445">
    <property type="entry name" value="(Trans)glycosidases"/>
    <property type="match status" value="1"/>
</dbReference>
<comment type="caution">
    <text evidence="7">The sequence shown here is derived from an EMBL/GenBank/DDBJ whole genome shotgun (WGS) entry which is preliminary data.</text>
</comment>
<keyword evidence="4" id="KW-0326">Glycosidase</keyword>
<feature type="domain" description="Glycosyl hydrolase family 30 beta sandwich" evidence="6">
    <location>
        <begin position="381"/>
        <end position="440"/>
    </location>
</feature>
<keyword evidence="8" id="KW-1185">Reference proteome</keyword>
<feature type="domain" description="Glycosyl hydrolase family 30 TIM-barrel" evidence="5">
    <location>
        <begin position="39"/>
        <end position="378"/>
    </location>
</feature>
<evidence type="ECO:0000256" key="1">
    <source>
        <dbReference type="ARBA" id="ARBA00005382"/>
    </source>
</evidence>
<dbReference type="GO" id="GO:0016020">
    <property type="term" value="C:membrane"/>
    <property type="evidence" value="ECO:0007669"/>
    <property type="project" value="GOC"/>
</dbReference>
<dbReference type="InterPro" id="IPR017853">
    <property type="entry name" value="GH"/>
</dbReference>
<dbReference type="EMBL" id="MZGV01000009">
    <property type="protein sequence ID" value="OPJ63364.1"/>
    <property type="molecule type" value="Genomic_DNA"/>
</dbReference>
<dbReference type="InterPro" id="IPR001139">
    <property type="entry name" value="Glyco_hydro_30"/>
</dbReference>
<dbReference type="OrthoDB" id="9806701at2"/>
<dbReference type="Pfam" id="PF02055">
    <property type="entry name" value="Glyco_hydro_30"/>
    <property type="match status" value="1"/>
</dbReference>
<accession>A0A1V4IUA9</accession>
<dbReference type="InterPro" id="IPR033453">
    <property type="entry name" value="Glyco_hydro_30_TIM-barrel"/>
</dbReference>